<dbReference type="RefSeq" id="WP_169503047.1">
    <property type="nucleotide sequence ID" value="NZ_JABBPN010000001.1"/>
</dbReference>
<dbReference type="Proteomes" id="UP000565468">
    <property type="component" value="Unassembled WGS sequence"/>
</dbReference>
<evidence type="ECO:0000256" key="4">
    <source>
        <dbReference type="ARBA" id="ARBA00023002"/>
    </source>
</evidence>
<dbReference type="PANTHER" id="PTHR43425">
    <property type="entry name" value="OXYGEN-INSENSITIVE NADPH NITROREDUCTASE"/>
    <property type="match status" value="1"/>
</dbReference>
<evidence type="ECO:0000256" key="5">
    <source>
        <dbReference type="PIRNR" id="PIRNR005426"/>
    </source>
</evidence>
<proteinExistence type="inferred from homology"/>
<dbReference type="Pfam" id="PF00881">
    <property type="entry name" value="Nitroreductase"/>
    <property type="match status" value="1"/>
</dbReference>
<dbReference type="EMBL" id="JABBPN010000001">
    <property type="protein sequence ID" value="NMO94348.1"/>
    <property type="molecule type" value="Genomic_DNA"/>
</dbReference>
<keyword evidence="2 5" id="KW-0285">Flavoprotein</keyword>
<keyword evidence="4 5" id="KW-0560">Oxidoreductase</keyword>
<comment type="similarity">
    <text evidence="1 5">Belongs to the flavin oxidoreductase frp family.</text>
</comment>
<protein>
    <submittedName>
        <fullName evidence="7">NADPH-dependent oxidoreductase</fullName>
    </submittedName>
</protein>
<evidence type="ECO:0000256" key="1">
    <source>
        <dbReference type="ARBA" id="ARBA00008366"/>
    </source>
</evidence>
<dbReference type="SUPFAM" id="SSF55469">
    <property type="entry name" value="FMN-dependent nitroreductase-like"/>
    <property type="match status" value="1"/>
</dbReference>
<dbReference type="InterPro" id="IPR016446">
    <property type="entry name" value="Flavin_OxRdtase_Frp"/>
</dbReference>
<feature type="domain" description="Nitroreductase" evidence="6">
    <location>
        <begin position="10"/>
        <end position="165"/>
    </location>
</feature>
<dbReference type="GO" id="GO:0016491">
    <property type="term" value="F:oxidoreductase activity"/>
    <property type="evidence" value="ECO:0007669"/>
    <property type="project" value="UniProtKB-UniRule"/>
</dbReference>
<gene>
    <name evidence="7" type="ORF">HII30_00930</name>
</gene>
<dbReference type="Gene3D" id="3.40.109.10">
    <property type="entry name" value="NADH Oxidase"/>
    <property type="match status" value="1"/>
</dbReference>
<dbReference type="PIRSF" id="PIRSF005426">
    <property type="entry name" value="Frp"/>
    <property type="match status" value="1"/>
</dbReference>
<keyword evidence="3 5" id="KW-0288">FMN</keyword>
<name>A0A848M0C3_PAELE</name>
<comment type="caution">
    <text evidence="7">The sequence shown here is derived from an EMBL/GenBank/DDBJ whole genome shotgun (WGS) entry which is preliminary data.</text>
</comment>
<evidence type="ECO:0000256" key="3">
    <source>
        <dbReference type="ARBA" id="ARBA00022643"/>
    </source>
</evidence>
<sequence>MNNEVYNTLMNHRSIRSYTDRPVSDMDLQQIIESVQAAPSSINGQQVTVISVQDPATKAKIAELAGNQVWIAQAPVFLLFCVDYNRARIAADLNGEELVITDAVESLIVGAADVGLAMGNAIAVAESLGLGIVPIGGARRQPLELIELLGLPEYVFPVSGLVVGHPADLSEKKHRLPQAAVWHKEKYHTEDLEELIKHYDEEVSAYMQKRTGGKESRNWSQTISSFYNRIYYPQVRQMLEQQGFDFK</sequence>
<keyword evidence="5" id="KW-0521">NADP</keyword>
<dbReference type="AlphaFoldDB" id="A0A848M0C3"/>
<keyword evidence="8" id="KW-1185">Reference proteome</keyword>
<evidence type="ECO:0000313" key="7">
    <source>
        <dbReference type="EMBL" id="NMO94348.1"/>
    </source>
</evidence>
<dbReference type="InterPro" id="IPR000415">
    <property type="entry name" value="Nitroreductase-like"/>
</dbReference>
<reference evidence="7 8" key="1">
    <citation type="submission" date="2020-04" db="EMBL/GenBank/DDBJ databases">
        <title>Paenibacillus algicola sp. nov., a novel marine bacterium producing alginate lyase.</title>
        <authorList>
            <person name="Huang H."/>
        </authorList>
    </citation>
    <scope>NUCLEOTIDE SEQUENCE [LARGE SCALE GENOMIC DNA]</scope>
    <source>
        <strain evidence="7 8">L7-75</strain>
    </source>
</reference>
<dbReference type="InterPro" id="IPR029479">
    <property type="entry name" value="Nitroreductase"/>
</dbReference>
<evidence type="ECO:0000313" key="8">
    <source>
        <dbReference type="Proteomes" id="UP000565468"/>
    </source>
</evidence>
<organism evidence="7 8">
    <name type="scientific">Paenibacillus lemnae</name>
    <dbReference type="NCBI Taxonomy" id="1330551"/>
    <lineage>
        <taxon>Bacteria</taxon>
        <taxon>Bacillati</taxon>
        <taxon>Bacillota</taxon>
        <taxon>Bacilli</taxon>
        <taxon>Bacillales</taxon>
        <taxon>Paenibacillaceae</taxon>
        <taxon>Paenibacillus</taxon>
    </lineage>
</organism>
<evidence type="ECO:0000259" key="6">
    <source>
        <dbReference type="Pfam" id="PF00881"/>
    </source>
</evidence>
<dbReference type="CDD" id="cd02146">
    <property type="entry name" value="NfsA-like"/>
    <property type="match status" value="1"/>
</dbReference>
<dbReference type="PANTHER" id="PTHR43425:SF2">
    <property type="entry name" value="OXYGEN-INSENSITIVE NADPH NITROREDUCTASE"/>
    <property type="match status" value="1"/>
</dbReference>
<accession>A0A848M0C3</accession>
<evidence type="ECO:0000256" key="2">
    <source>
        <dbReference type="ARBA" id="ARBA00022630"/>
    </source>
</evidence>